<proteinExistence type="predicted"/>
<evidence type="ECO:0000313" key="1">
    <source>
        <dbReference type="EMBL" id="SOQ48405.1"/>
    </source>
</evidence>
<name>A0A2H1W5N4_SPOFR</name>
<dbReference type="AlphaFoldDB" id="A0A2H1W5N4"/>
<protein>
    <submittedName>
        <fullName evidence="1">SFRICE_001549</fullName>
    </submittedName>
</protein>
<accession>A0A2H1W5N4</accession>
<organism evidence="1">
    <name type="scientific">Spodoptera frugiperda</name>
    <name type="common">Fall armyworm</name>
    <dbReference type="NCBI Taxonomy" id="7108"/>
    <lineage>
        <taxon>Eukaryota</taxon>
        <taxon>Metazoa</taxon>
        <taxon>Ecdysozoa</taxon>
        <taxon>Arthropoda</taxon>
        <taxon>Hexapoda</taxon>
        <taxon>Insecta</taxon>
        <taxon>Pterygota</taxon>
        <taxon>Neoptera</taxon>
        <taxon>Endopterygota</taxon>
        <taxon>Lepidoptera</taxon>
        <taxon>Glossata</taxon>
        <taxon>Ditrysia</taxon>
        <taxon>Noctuoidea</taxon>
        <taxon>Noctuidae</taxon>
        <taxon>Amphipyrinae</taxon>
        <taxon>Spodoptera</taxon>
    </lineage>
</organism>
<sequence>MNQPIRAPPQCSNCRRTSCDNLNISQLLSTALAMTASLVEWSQVRLPNKGSRSSSTSKKLFVVVTGFSQI</sequence>
<gene>
    <name evidence="1" type="ORF">SFRICE_001549</name>
</gene>
<reference evidence="1" key="1">
    <citation type="submission" date="2016-07" db="EMBL/GenBank/DDBJ databases">
        <authorList>
            <person name="Bretaudeau A."/>
        </authorList>
    </citation>
    <scope>NUCLEOTIDE SEQUENCE</scope>
    <source>
        <strain evidence="1">Rice</strain>
        <tissue evidence="1">Whole body</tissue>
    </source>
</reference>
<dbReference type="EMBL" id="ODYU01006505">
    <property type="protein sequence ID" value="SOQ48405.1"/>
    <property type="molecule type" value="Genomic_DNA"/>
</dbReference>